<dbReference type="Pfam" id="PF15070">
    <property type="entry name" value="GOLGA2L5"/>
    <property type="match status" value="1"/>
</dbReference>
<feature type="region of interest" description="Disordered" evidence="3">
    <location>
        <begin position="1"/>
        <end position="61"/>
    </location>
</feature>
<reference evidence="5" key="2">
    <citation type="submission" date="2022-10" db="EMBL/GenBank/DDBJ databases">
        <authorList>
            <consortium name="ENA_rothamsted_submissions"/>
            <consortium name="culmorum"/>
            <person name="King R."/>
        </authorList>
    </citation>
    <scope>NUCLEOTIDE SEQUENCE</scope>
</reference>
<proteinExistence type="predicted"/>
<organism evidence="5 6">
    <name type="scientific">Chironomus riparius</name>
    <dbReference type="NCBI Taxonomy" id="315576"/>
    <lineage>
        <taxon>Eukaryota</taxon>
        <taxon>Metazoa</taxon>
        <taxon>Ecdysozoa</taxon>
        <taxon>Arthropoda</taxon>
        <taxon>Hexapoda</taxon>
        <taxon>Insecta</taxon>
        <taxon>Pterygota</taxon>
        <taxon>Neoptera</taxon>
        <taxon>Endopterygota</taxon>
        <taxon>Diptera</taxon>
        <taxon>Nematocera</taxon>
        <taxon>Chironomoidea</taxon>
        <taxon>Chironomidae</taxon>
        <taxon>Chironominae</taxon>
        <taxon>Chironomus</taxon>
    </lineage>
</organism>
<accession>A0A9N9WVH0</accession>
<evidence type="ECO:0000313" key="5">
    <source>
        <dbReference type="EMBL" id="CAG9807037.1"/>
    </source>
</evidence>
<evidence type="ECO:0000259" key="4">
    <source>
        <dbReference type="Pfam" id="PF15070"/>
    </source>
</evidence>
<gene>
    <name evidence="5" type="ORF">CHIRRI_LOCUS9889</name>
</gene>
<feature type="compositionally biased region" description="Basic and acidic residues" evidence="3">
    <location>
        <begin position="15"/>
        <end position="25"/>
    </location>
</feature>
<dbReference type="GO" id="GO:0005801">
    <property type="term" value="C:cis-Golgi network"/>
    <property type="evidence" value="ECO:0007669"/>
    <property type="project" value="TreeGrafter"/>
</dbReference>
<dbReference type="InterPro" id="IPR024858">
    <property type="entry name" value="GOLGA"/>
</dbReference>
<feature type="coiled-coil region" evidence="2">
    <location>
        <begin position="140"/>
        <end position="226"/>
    </location>
</feature>
<feature type="coiled-coil region" evidence="2">
    <location>
        <begin position="785"/>
        <end position="819"/>
    </location>
</feature>
<dbReference type="GO" id="GO:0032580">
    <property type="term" value="C:Golgi cisterna membrane"/>
    <property type="evidence" value="ECO:0007669"/>
    <property type="project" value="TreeGrafter"/>
</dbReference>
<feature type="compositionally biased region" description="Polar residues" evidence="3">
    <location>
        <begin position="48"/>
        <end position="61"/>
    </location>
</feature>
<feature type="region of interest" description="Disordered" evidence="3">
    <location>
        <begin position="647"/>
        <end position="705"/>
    </location>
</feature>
<name>A0A9N9WVH0_9DIPT</name>
<feature type="compositionally biased region" description="Polar residues" evidence="3">
    <location>
        <begin position="28"/>
        <end position="40"/>
    </location>
</feature>
<dbReference type="AlphaFoldDB" id="A0A9N9WVH0"/>
<reference evidence="5" key="1">
    <citation type="submission" date="2022-01" db="EMBL/GenBank/DDBJ databases">
        <authorList>
            <person name="King R."/>
        </authorList>
    </citation>
    <scope>NUCLEOTIDE SEQUENCE</scope>
</reference>
<evidence type="ECO:0000256" key="3">
    <source>
        <dbReference type="SAM" id="MobiDB-lite"/>
    </source>
</evidence>
<protein>
    <recommendedName>
        <fullName evidence="4">Golgin subfamily A conserved domain-containing protein</fullName>
    </recommendedName>
</protein>
<keyword evidence="6" id="KW-1185">Reference proteome</keyword>
<sequence>MDKAEKLKAARKKLKEFQTHKKDGGPSDEQNVPTSENNQDPVGEEVKSTGNSPNKNDQTQSIYIPQQSLISSYFDTSTNNTNSFMSAFHGEYQQQQQRPDYISTSSFDESHNIPEQPQQQMTEIKSQEAQNVTDEQNHQMMQLKSELEFHRTTATNLQKNAEELNRLRQQEKQHADTIKVLVTEKSNLNDSLQKSEYQIQELKNENEELHNRLNLSRHRVKQLESQHSIQQQPIHRLEDDTKKLEQLVEDRVRGIKEASAKIELERNELKLLLNQQRIEMENLQKNFDHINTELHLATVKIAQLSDDTTQQLPESADTVHQSHINALNQDVAIKQQQINELNSIIDQLNNERDANETQYQNYVSAMSSEMKELKERSVELTNENDSLVSREQELLKHVSDLERQMQQQIHKQKIYAEHNSLQEHANSSPTKTNVDAEKLTSQITIFATENEQLKTQLNQLESEKLGLMKSLQEKTEEVQGLEFQVDKMRTMTPNMTQLMSDFDDKSTAASRALSQNQNLKAQLEELQRAFVNISNDKMELTDKLQSEIHLCKEMKHQFDFMEVELKNMKEKWQFKENEMIRLSHENTELEKKVLRQTIEIDRLRHYESKDYHGTEGGIVEKEFENYKHLIESLKNKINVLETGHGLEHDHSHEEHGHSHSHDNHGHSHSHEKVADEPLHKGHSHDHEGHSHTHNEKCSETPKKKPCDVSQKYLLEEIEMLKMEKNELIKAINDFQMNRRLSKDAQKDEEALVTAENGDTEEMTDEKLEKMQKMSVTPSIATEEALEKLQSRFRRTMLEVAELSEEKQRLEHVVTQLQFETETIGEYITLYQNQRRLLKQKEHERDIQLKNLAADREMMNEKLCQLNSLIEKFVLQHSPDQHTELAKEATKLLESNEKTSLINSEHIINSDHKHSNIDIEKLKRETAGKILEILSDIKTTNTRTYGSNIGVENCACCYGELKTV</sequence>
<dbReference type="EMBL" id="OU895879">
    <property type="protein sequence ID" value="CAG9807037.1"/>
    <property type="molecule type" value="Genomic_DNA"/>
</dbReference>
<evidence type="ECO:0000256" key="2">
    <source>
        <dbReference type="SAM" id="Coils"/>
    </source>
</evidence>
<keyword evidence="1 2" id="KW-0175">Coiled coil</keyword>
<dbReference type="InterPro" id="IPR043976">
    <property type="entry name" value="GOLGA_cons_dom"/>
</dbReference>
<evidence type="ECO:0000313" key="6">
    <source>
        <dbReference type="Proteomes" id="UP001153620"/>
    </source>
</evidence>
<dbReference type="PANTHER" id="PTHR10881">
    <property type="entry name" value="GOLGIN SUBFAMILY A MEMBER-RELATED"/>
    <property type="match status" value="1"/>
</dbReference>
<feature type="coiled-coil region" evidence="2">
    <location>
        <begin position="255"/>
        <end position="293"/>
    </location>
</feature>
<dbReference type="GO" id="GO:0000137">
    <property type="term" value="C:Golgi cis cisterna"/>
    <property type="evidence" value="ECO:0007669"/>
    <property type="project" value="TreeGrafter"/>
</dbReference>
<dbReference type="PANTHER" id="PTHR10881:SF46">
    <property type="entry name" value="GOLGIN SUBFAMILY A MEMBER 2"/>
    <property type="match status" value="1"/>
</dbReference>
<dbReference type="Proteomes" id="UP001153620">
    <property type="component" value="Chromosome 3"/>
</dbReference>
<dbReference type="OrthoDB" id="5978643at2759"/>
<feature type="domain" description="Golgin subfamily A conserved" evidence="4">
    <location>
        <begin position="341"/>
        <end position="876"/>
    </location>
</feature>
<evidence type="ECO:0000256" key="1">
    <source>
        <dbReference type="ARBA" id="ARBA00023054"/>
    </source>
</evidence>
<feature type="coiled-coil region" evidence="2">
    <location>
        <begin position="443"/>
        <end position="571"/>
    </location>
</feature>
<feature type="coiled-coil region" evidence="2">
    <location>
        <begin position="324"/>
        <end position="390"/>
    </location>
</feature>
<dbReference type="GO" id="GO:0007030">
    <property type="term" value="P:Golgi organization"/>
    <property type="evidence" value="ECO:0007669"/>
    <property type="project" value="TreeGrafter"/>
</dbReference>